<comment type="caution">
    <text evidence="1">The sequence shown here is derived from an EMBL/GenBank/DDBJ whole genome shotgun (WGS) entry which is preliminary data.</text>
</comment>
<dbReference type="AlphaFoldDB" id="A0A1J5TJR7"/>
<name>A0A1J5TJR7_9ZZZZ</name>
<sequence>MQRQPAAVVALLFALFAGGCAIVPQEPPSRFTLAHDEFYAKVRTIAIAPLTAPADLTDPEPVAGKFEPLIAAILRDAGYDVVPSQEYAALFEQAKDKQGGYFDAYSGKRDDEKYAATLKATRAGLAAKFNADAVLYPSIRLIDAPWHDQWATWDDVTETIQSMTGLVGKGVIKFATEPASYLLEGPHEEGTVKAYSLAVSIEDISGNRMYADQGGIQVLNKISGNIFIPVSREDLFNDDVRNANAVRIALESVSRAGCETDFQISPCNAPRINVGAEPAKRFAFVVQGGKVSDSPDWERFRTEWNSTIAVSAAAHGLEVSIRDTPSIDDPGTSMLAVVTINDFKFISQERYYWVGVMSGSPYIDADVAFYKLPGKTLLIRRQYKATALSHATCSPDGICMFPPMTEKQIKIICDAIVAELVRP</sequence>
<protein>
    <recommendedName>
        <fullName evidence="2">Lipoprotein</fullName>
    </recommendedName>
</protein>
<organism evidence="1">
    <name type="scientific">mine drainage metagenome</name>
    <dbReference type="NCBI Taxonomy" id="410659"/>
    <lineage>
        <taxon>unclassified sequences</taxon>
        <taxon>metagenomes</taxon>
        <taxon>ecological metagenomes</taxon>
    </lineage>
</organism>
<evidence type="ECO:0008006" key="2">
    <source>
        <dbReference type="Google" id="ProtNLM"/>
    </source>
</evidence>
<reference evidence="1" key="1">
    <citation type="submission" date="2016-10" db="EMBL/GenBank/DDBJ databases">
        <title>Sequence of Gallionella enrichment culture.</title>
        <authorList>
            <person name="Poehlein A."/>
            <person name="Muehling M."/>
            <person name="Daniel R."/>
        </authorList>
    </citation>
    <scope>NUCLEOTIDE SEQUENCE</scope>
</reference>
<accession>A0A1J5TJR7</accession>
<evidence type="ECO:0000313" key="1">
    <source>
        <dbReference type="EMBL" id="OIR13956.1"/>
    </source>
</evidence>
<gene>
    <name evidence="1" type="ORF">GALL_50930</name>
</gene>
<proteinExistence type="predicted"/>
<dbReference type="EMBL" id="MLJW01000013">
    <property type="protein sequence ID" value="OIR13956.1"/>
    <property type="molecule type" value="Genomic_DNA"/>
</dbReference>
<dbReference type="PROSITE" id="PS51257">
    <property type="entry name" value="PROKAR_LIPOPROTEIN"/>
    <property type="match status" value="1"/>
</dbReference>